<organism evidence="2 3">
    <name type="scientific">Prevotella disiens DNF00882</name>
    <dbReference type="NCBI Taxonomy" id="1401075"/>
    <lineage>
        <taxon>Bacteria</taxon>
        <taxon>Pseudomonadati</taxon>
        <taxon>Bacteroidota</taxon>
        <taxon>Bacteroidia</taxon>
        <taxon>Bacteroidales</taxon>
        <taxon>Prevotellaceae</taxon>
        <taxon>Prevotella</taxon>
    </lineage>
</organism>
<feature type="transmembrane region" description="Helical" evidence="1">
    <location>
        <begin position="12"/>
        <end position="40"/>
    </location>
</feature>
<sequence>MERIKIFAVGTLLLLPFFVCLISDSLALIVLGTMYLIIILRIVPKRFWKRFFVINVRLSKMLEGK</sequence>
<comment type="caution">
    <text evidence="2">The sequence shown here is derived from an EMBL/GenBank/DDBJ whole genome shotgun (WGS) entry which is preliminary data.</text>
</comment>
<gene>
    <name evidence="2" type="ORF">HMPREF0654_01190</name>
</gene>
<dbReference type="AlphaFoldDB" id="A0A096ATE6"/>
<keyword evidence="1" id="KW-0812">Transmembrane</keyword>
<dbReference type="EMBL" id="JRNR01000004">
    <property type="protein sequence ID" value="KGF50328.1"/>
    <property type="molecule type" value="Genomic_DNA"/>
</dbReference>
<keyword evidence="1" id="KW-1133">Transmembrane helix</keyword>
<evidence type="ECO:0000313" key="2">
    <source>
        <dbReference type="EMBL" id="KGF50328.1"/>
    </source>
</evidence>
<evidence type="ECO:0000313" key="3">
    <source>
        <dbReference type="Proteomes" id="UP000029538"/>
    </source>
</evidence>
<keyword evidence="1" id="KW-0472">Membrane</keyword>
<protein>
    <submittedName>
        <fullName evidence="2">Uncharacterized protein</fullName>
    </submittedName>
</protein>
<evidence type="ECO:0000256" key="1">
    <source>
        <dbReference type="SAM" id="Phobius"/>
    </source>
</evidence>
<dbReference type="Proteomes" id="UP000029538">
    <property type="component" value="Unassembled WGS sequence"/>
</dbReference>
<reference evidence="2 3" key="1">
    <citation type="submission" date="2014-07" db="EMBL/GenBank/DDBJ databases">
        <authorList>
            <person name="McCorrison J."/>
            <person name="Sanka R."/>
            <person name="Torralba M."/>
            <person name="Gillis M."/>
            <person name="Haft D.H."/>
            <person name="Methe B."/>
            <person name="Sutton G."/>
            <person name="Nelson K.E."/>
        </authorList>
    </citation>
    <scope>NUCLEOTIDE SEQUENCE [LARGE SCALE GENOMIC DNA]</scope>
    <source>
        <strain evidence="2 3">DNF00882</strain>
    </source>
</reference>
<proteinExistence type="predicted"/>
<accession>A0A096ATE6</accession>
<name>A0A096ATE6_9BACT</name>